<dbReference type="SUPFAM" id="SSF52096">
    <property type="entry name" value="ClpP/crotonase"/>
    <property type="match status" value="1"/>
</dbReference>
<dbReference type="Pfam" id="PF00378">
    <property type="entry name" value="ECH_1"/>
    <property type="match status" value="1"/>
</dbReference>
<keyword evidence="12" id="KW-1185">Reference proteome</keyword>
<dbReference type="Gene3D" id="1.10.1040.50">
    <property type="match status" value="1"/>
</dbReference>
<dbReference type="CDD" id="cd06558">
    <property type="entry name" value="crotonase-like"/>
    <property type="match status" value="1"/>
</dbReference>
<name>A0A9X1V8M2_9BACL</name>
<feature type="domain" description="3-hydroxyacyl-CoA dehydrogenase NAD binding" evidence="10">
    <location>
        <begin position="7"/>
        <end position="203"/>
    </location>
</feature>
<evidence type="ECO:0000256" key="3">
    <source>
        <dbReference type="ARBA" id="ARBA00022832"/>
    </source>
</evidence>
<dbReference type="SUPFAM" id="SSF51735">
    <property type="entry name" value="NAD(P)-binding Rossmann-fold domains"/>
    <property type="match status" value="1"/>
</dbReference>
<dbReference type="InterPro" id="IPR001753">
    <property type="entry name" value="Enoyl-CoA_hydra/iso"/>
</dbReference>
<evidence type="ECO:0000256" key="1">
    <source>
        <dbReference type="ARBA" id="ARBA00005005"/>
    </source>
</evidence>
<keyword evidence="5 11" id="KW-0560">Oxidoreductase</keyword>
<evidence type="ECO:0000259" key="9">
    <source>
        <dbReference type="Pfam" id="PF00725"/>
    </source>
</evidence>
<evidence type="ECO:0000313" key="11">
    <source>
        <dbReference type="EMBL" id="MCI0182944.1"/>
    </source>
</evidence>
<evidence type="ECO:0000313" key="12">
    <source>
        <dbReference type="Proteomes" id="UP001139263"/>
    </source>
</evidence>
<protein>
    <submittedName>
        <fullName evidence="11">3-hydroxyacyl-CoA dehydrogenase</fullName>
        <ecNumber evidence="11">1.1.1.35</ecNumber>
    </submittedName>
</protein>
<sequence length="797" mass="87415">MSSIQRAAVLGSGVMGAAIAAHLANVGIPSLLLDIVPNKVTPDEEKKGLTLESKAVRNRLANFGKLGLAKAKPAPLYSTKDMDMIETGNFEDDFHKIAECDWIIEVVVERLDIKRQVLAKVDEFRKKGSIVSSNTSGVSITAMAEGRSEDFRRHFLGTHFFNPPRYMKLLEIIPTHDTSTEVIQDMRVFCENVLGKGVVIARDTPNFIANRIGTYGLLVTLDELQKSQFGVDEVDVLTGPVLGRPKSATFRTLDIVGIDTFLHVAENVYDQSTDPEEKAIFAVPSVIQTMVEKGWIGEKNGQGFFKREKTAQGREIFALDLETMTYRPRKKLSSASYEAAKAAPTLQKKLQTLVYGEDAAATFIWDVMKKTLIYSAALVGVIADDIVAIDNAMKWGFNWDLGPFELWDAIGVRRSVERMKAEGLSIPAFVESLLSQGESFYAQQGQTVQSFFIGSGYKEAKHDERKIDLALLKENGHLVMGNKSASLVDLGDGVACLELHSLKQAIGPDVVSMMMKAAQEVEKNFEALVISSEAANFSVGANLMMMLMEAQDDNWDEIDLVIRQFQNANMRLKYLKKPVVIAPYGLTLGGGAEIAMAGTQLQMAAETYCGLVEVGVGLLPGGGGNKELLMRWMERMPNGTDLSPIPLVQKAFEAIAMAKVSTSAKEASELGFLRSTDRITVARDQLLAQAKLSSLELARDFVPRRHTGVQVVGENGAAYLKIGVFGMKKSGYISDHDEKIAHHVIRVLTGGKAPGGSVVSEQYLLDLEREAFLSLCGEPKTQARMQHMLQKGKPLRN</sequence>
<evidence type="ECO:0000256" key="2">
    <source>
        <dbReference type="ARBA" id="ARBA00009463"/>
    </source>
</evidence>
<dbReference type="PANTHER" id="PTHR48075:SF7">
    <property type="entry name" value="3-HYDROXYACYL-COA DEHYDROGENASE-RELATED"/>
    <property type="match status" value="1"/>
</dbReference>
<keyword evidence="6" id="KW-0520">NAD</keyword>
<dbReference type="InterPro" id="IPR029045">
    <property type="entry name" value="ClpP/crotonase-like_dom_sf"/>
</dbReference>
<evidence type="ECO:0000256" key="4">
    <source>
        <dbReference type="ARBA" id="ARBA00022963"/>
    </source>
</evidence>
<dbReference type="EC" id="1.1.1.35" evidence="11"/>
<reference evidence="11" key="1">
    <citation type="submission" date="2022-03" db="EMBL/GenBank/DDBJ databases">
        <title>Draft Genome Sequence of Firmicute Strain S0AB, a Heterotrophic Iron/Sulfur-Oxidizing Extreme Acidophile.</title>
        <authorList>
            <person name="Vergara E."/>
            <person name="Pakostova E."/>
            <person name="Johnson D.B."/>
            <person name="Holmes D.S."/>
        </authorList>
    </citation>
    <scope>NUCLEOTIDE SEQUENCE</scope>
    <source>
        <strain evidence="11">S0AB</strain>
    </source>
</reference>
<evidence type="ECO:0000256" key="5">
    <source>
        <dbReference type="ARBA" id="ARBA00023002"/>
    </source>
</evidence>
<dbReference type="SUPFAM" id="SSF48179">
    <property type="entry name" value="6-phosphogluconate dehydrogenase C-terminal domain-like"/>
    <property type="match status" value="2"/>
</dbReference>
<evidence type="ECO:0000256" key="7">
    <source>
        <dbReference type="ARBA" id="ARBA00023098"/>
    </source>
</evidence>
<accession>A0A9X1V8M2</accession>
<gene>
    <name evidence="11" type="primary">fadN</name>
    <name evidence="11" type="ORF">MM817_01213</name>
</gene>
<proteinExistence type="inferred from homology"/>
<dbReference type="GO" id="GO:0016042">
    <property type="term" value="P:lipid catabolic process"/>
    <property type="evidence" value="ECO:0007669"/>
    <property type="project" value="UniProtKB-KW"/>
</dbReference>
<comment type="catalytic activity">
    <reaction evidence="8">
        <text>a (3S)-3-hydroxyacyl-CoA + NAD(+) = a 3-oxoacyl-CoA + NADH + H(+)</text>
        <dbReference type="Rhea" id="RHEA:22432"/>
        <dbReference type="ChEBI" id="CHEBI:15378"/>
        <dbReference type="ChEBI" id="CHEBI:57318"/>
        <dbReference type="ChEBI" id="CHEBI:57540"/>
        <dbReference type="ChEBI" id="CHEBI:57945"/>
        <dbReference type="ChEBI" id="CHEBI:90726"/>
        <dbReference type="EC" id="1.1.1.35"/>
    </reaction>
</comment>
<dbReference type="GO" id="GO:0070403">
    <property type="term" value="F:NAD+ binding"/>
    <property type="evidence" value="ECO:0007669"/>
    <property type="project" value="InterPro"/>
</dbReference>
<dbReference type="GO" id="GO:0006631">
    <property type="term" value="P:fatty acid metabolic process"/>
    <property type="evidence" value="ECO:0007669"/>
    <property type="project" value="UniProtKB-KW"/>
</dbReference>
<dbReference type="Gene3D" id="3.90.226.10">
    <property type="entry name" value="2-enoyl-CoA Hydratase, Chain A, domain 1"/>
    <property type="match status" value="1"/>
</dbReference>
<comment type="caution">
    <text evidence="11">The sequence shown here is derived from an EMBL/GenBank/DDBJ whole genome shotgun (WGS) entry which is preliminary data.</text>
</comment>
<keyword evidence="7" id="KW-0443">Lipid metabolism</keyword>
<dbReference type="Pfam" id="PF00725">
    <property type="entry name" value="3HCDH"/>
    <property type="match status" value="1"/>
</dbReference>
<evidence type="ECO:0000256" key="8">
    <source>
        <dbReference type="ARBA" id="ARBA00049556"/>
    </source>
</evidence>
<dbReference type="Proteomes" id="UP001139263">
    <property type="component" value="Unassembled WGS sequence"/>
</dbReference>
<dbReference type="InterPro" id="IPR006176">
    <property type="entry name" value="3-OHacyl-CoA_DH_NAD-bd"/>
</dbReference>
<dbReference type="PANTHER" id="PTHR48075">
    <property type="entry name" value="3-HYDROXYACYL-COA DEHYDROGENASE FAMILY PROTEIN"/>
    <property type="match status" value="1"/>
</dbReference>
<comment type="similarity">
    <text evidence="2">Belongs to the 3-hydroxyacyl-CoA dehydrogenase family.</text>
</comment>
<dbReference type="InterPro" id="IPR008927">
    <property type="entry name" value="6-PGluconate_DH-like_C_sf"/>
</dbReference>
<dbReference type="AlphaFoldDB" id="A0A9X1V8M2"/>
<comment type="pathway">
    <text evidence="1">Lipid metabolism; fatty acid beta-oxidation.</text>
</comment>
<dbReference type="GO" id="GO:0003857">
    <property type="term" value="F:(3S)-3-hydroxyacyl-CoA dehydrogenase (NAD+) activity"/>
    <property type="evidence" value="ECO:0007669"/>
    <property type="project" value="UniProtKB-EC"/>
</dbReference>
<dbReference type="RefSeq" id="WP_336605152.1">
    <property type="nucleotide sequence ID" value="NZ_JALBUF010000002.1"/>
</dbReference>
<dbReference type="Pfam" id="PF02737">
    <property type="entry name" value="3HCDH_N"/>
    <property type="match status" value="1"/>
</dbReference>
<evidence type="ECO:0000259" key="10">
    <source>
        <dbReference type="Pfam" id="PF02737"/>
    </source>
</evidence>
<evidence type="ECO:0000256" key="6">
    <source>
        <dbReference type="ARBA" id="ARBA00023027"/>
    </source>
</evidence>
<dbReference type="InterPro" id="IPR036291">
    <property type="entry name" value="NAD(P)-bd_dom_sf"/>
</dbReference>
<dbReference type="EMBL" id="JALBUF010000002">
    <property type="protein sequence ID" value="MCI0182944.1"/>
    <property type="molecule type" value="Genomic_DNA"/>
</dbReference>
<feature type="domain" description="3-hydroxyacyl-CoA dehydrogenase C-terminal" evidence="9">
    <location>
        <begin position="207"/>
        <end position="306"/>
    </location>
</feature>
<keyword evidence="3" id="KW-0276">Fatty acid metabolism</keyword>
<dbReference type="InterPro" id="IPR006108">
    <property type="entry name" value="3HC_DH_C"/>
</dbReference>
<dbReference type="Gene3D" id="3.40.50.720">
    <property type="entry name" value="NAD(P)-binding Rossmann-like Domain"/>
    <property type="match status" value="1"/>
</dbReference>
<keyword evidence="4" id="KW-0442">Lipid degradation</keyword>
<organism evidence="11 12">
    <name type="scientific">Sulfoacidibacillus ferrooxidans</name>
    <dbReference type="NCBI Taxonomy" id="2005001"/>
    <lineage>
        <taxon>Bacteria</taxon>
        <taxon>Bacillati</taxon>
        <taxon>Bacillota</taxon>
        <taxon>Bacilli</taxon>
        <taxon>Bacillales</taxon>
        <taxon>Alicyclobacillaceae</taxon>
        <taxon>Sulfoacidibacillus</taxon>
    </lineage>
</organism>